<dbReference type="RefSeq" id="XP_026193066.1">
    <property type="nucleotide sequence ID" value="XM_026337281.1"/>
</dbReference>
<keyword evidence="2" id="KW-1185">Reference proteome</keyword>
<protein>
    <submittedName>
        <fullName evidence="3">Speckle-type POZ protein-like B</fullName>
    </submittedName>
</protein>
<gene>
    <name evidence="3" type="primary">LOC113147274</name>
</gene>
<dbReference type="SUPFAM" id="SSF49599">
    <property type="entry name" value="TRAF domain-like"/>
    <property type="match status" value="1"/>
</dbReference>
<accession>A0A6P6RYR1</accession>
<dbReference type="Proteomes" id="UP000515125">
    <property type="component" value="Unplaced"/>
</dbReference>
<dbReference type="InterPro" id="IPR008974">
    <property type="entry name" value="TRAF-like"/>
</dbReference>
<dbReference type="Pfam" id="PF00651">
    <property type="entry name" value="BTB"/>
    <property type="match status" value="1"/>
</dbReference>
<dbReference type="PANTHER" id="PTHR24413">
    <property type="entry name" value="SPECKLE-TYPE POZ PROTEIN"/>
    <property type="match status" value="1"/>
</dbReference>
<sequence length="330" mass="37256">MESAVTQIGWDEASYLWEIRDFMDLREMAKEDPSCSASRLESPVFKCFSLWLFPNGQEQHESVGLIDLAIMFKGKRGSVRAKWTACFLDAKGELIPRTRLADPLKKYCPGGDGRRFSYAPSLDTLQSWLHNGTLRIYCQAFIALDCKSAHVPIPPVIAQVPPQRLKADIIHYALQADSHDVRVWCCNSVTSCCRFLLAARSPVLRKMLNGPFREADAPDIHLTDICPFAAHQMLLFIHTDACELLEKLKPTCTLEEKRQRQEALMALLSAADKYDIQGLKDECEQQLANLVDEESVLEVLLFAQSRNFNRLLEAAITRDARSAPVENLAE</sequence>
<name>A0A6P6RYR1_9EIME</name>
<dbReference type="OrthoDB" id="10249567at2759"/>
<dbReference type="PROSITE" id="PS50097">
    <property type="entry name" value="BTB"/>
    <property type="match status" value="1"/>
</dbReference>
<dbReference type="CDD" id="cd18186">
    <property type="entry name" value="BTB_POZ_ZBTB_KLHL-like"/>
    <property type="match status" value="1"/>
</dbReference>
<dbReference type="AlphaFoldDB" id="A0A6P6RYR1"/>
<dbReference type="SMART" id="SM00225">
    <property type="entry name" value="BTB"/>
    <property type="match status" value="1"/>
</dbReference>
<dbReference type="Gene3D" id="2.60.210.10">
    <property type="entry name" value="Apoptosis, Tumor Necrosis Factor Receptor Associated Protein 2, Chain A"/>
    <property type="match status" value="1"/>
</dbReference>
<proteinExistence type="predicted"/>
<dbReference type="GeneID" id="113147274"/>
<dbReference type="InterPro" id="IPR011333">
    <property type="entry name" value="SKP1/BTB/POZ_sf"/>
</dbReference>
<evidence type="ECO:0000259" key="1">
    <source>
        <dbReference type="PROSITE" id="PS50097"/>
    </source>
</evidence>
<dbReference type="SUPFAM" id="SSF54695">
    <property type="entry name" value="POZ domain"/>
    <property type="match status" value="1"/>
</dbReference>
<dbReference type="InterPro" id="IPR000210">
    <property type="entry name" value="BTB/POZ_dom"/>
</dbReference>
<evidence type="ECO:0000313" key="2">
    <source>
        <dbReference type="Proteomes" id="UP000515125"/>
    </source>
</evidence>
<feature type="domain" description="BTB" evidence="1">
    <location>
        <begin position="179"/>
        <end position="246"/>
    </location>
</feature>
<reference evidence="3" key="1">
    <citation type="submission" date="2025-08" db="UniProtKB">
        <authorList>
            <consortium name="RefSeq"/>
        </authorList>
    </citation>
    <scope>IDENTIFICATION</scope>
</reference>
<evidence type="ECO:0000313" key="3">
    <source>
        <dbReference type="RefSeq" id="XP_026193066.1"/>
    </source>
</evidence>
<dbReference type="Gene3D" id="3.30.710.10">
    <property type="entry name" value="Potassium Channel Kv1.1, Chain A"/>
    <property type="match status" value="1"/>
</dbReference>
<organism evidence="2 3">
    <name type="scientific">Cyclospora cayetanensis</name>
    <dbReference type="NCBI Taxonomy" id="88456"/>
    <lineage>
        <taxon>Eukaryota</taxon>
        <taxon>Sar</taxon>
        <taxon>Alveolata</taxon>
        <taxon>Apicomplexa</taxon>
        <taxon>Conoidasida</taxon>
        <taxon>Coccidia</taxon>
        <taxon>Eucoccidiorida</taxon>
        <taxon>Eimeriorina</taxon>
        <taxon>Eimeriidae</taxon>
        <taxon>Cyclospora</taxon>
    </lineage>
</organism>